<dbReference type="SUPFAM" id="SSF161098">
    <property type="entry name" value="MetI-like"/>
    <property type="match status" value="1"/>
</dbReference>
<comment type="similarity">
    <text evidence="7">Belongs to the binding-protein-dependent transport system permease family.</text>
</comment>
<feature type="domain" description="ABC transmembrane type-1" evidence="8">
    <location>
        <begin position="98"/>
        <end position="308"/>
    </location>
</feature>
<dbReference type="PROSITE" id="PS50928">
    <property type="entry name" value="ABC_TM1"/>
    <property type="match status" value="1"/>
</dbReference>
<evidence type="ECO:0000256" key="2">
    <source>
        <dbReference type="ARBA" id="ARBA00022448"/>
    </source>
</evidence>
<dbReference type="AlphaFoldDB" id="A0A917U6D4"/>
<evidence type="ECO:0000256" key="5">
    <source>
        <dbReference type="ARBA" id="ARBA00022989"/>
    </source>
</evidence>
<feature type="transmembrane region" description="Helical" evidence="7">
    <location>
        <begin position="104"/>
        <end position="125"/>
    </location>
</feature>
<feature type="transmembrane region" description="Helical" evidence="7">
    <location>
        <begin position="285"/>
        <end position="308"/>
    </location>
</feature>
<dbReference type="InterPro" id="IPR045621">
    <property type="entry name" value="BPD_transp_1_N"/>
</dbReference>
<dbReference type="InterPro" id="IPR035906">
    <property type="entry name" value="MetI-like_sf"/>
</dbReference>
<dbReference type="RefSeq" id="WP_190254709.1">
    <property type="nucleotide sequence ID" value="NZ_BMPI01000046.1"/>
</dbReference>
<name>A0A917U6D4_9ACTN</name>
<dbReference type="Pfam" id="PF00528">
    <property type="entry name" value="BPD_transp_1"/>
    <property type="match status" value="1"/>
</dbReference>
<keyword evidence="3" id="KW-1003">Cell membrane</keyword>
<keyword evidence="6 7" id="KW-0472">Membrane</keyword>
<dbReference type="CDD" id="cd06261">
    <property type="entry name" value="TM_PBP2"/>
    <property type="match status" value="1"/>
</dbReference>
<dbReference type="InterPro" id="IPR000515">
    <property type="entry name" value="MetI-like"/>
</dbReference>
<evidence type="ECO:0000313" key="9">
    <source>
        <dbReference type="EMBL" id="GGM61908.1"/>
    </source>
</evidence>
<reference evidence="9" key="2">
    <citation type="submission" date="2020-09" db="EMBL/GenBank/DDBJ databases">
        <authorList>
            <person name="Sun Q."/>
            <person name="Ohkuma M."/>
        </authorList>
    </citation>
    <scope>NUCLEOTIDE SEQUENCE</scope>
    <source>
        <strain evidence="9">JCM 19831</strain>
    </source>
</reference>
<dbReference type="Pfam" id="PF19300">
    <property type="entry name" value="BPD_transp_1_N"/>
    <property type="match status" value="1"/>
</dbReference>
<dbReference type="GO" id="GO:0055085">
    <property type="term" value="P:transmembrane transport"/>
    <property type="evidence" value="ECO:0007669"/>
    <property type="project" value="InterPro"/>
</dbReference>
<evidence type="ECO:0000256" key="1">
    <source>
        <dbReference type="ARBA" id="ARBA00004651"/>
    </source>
</evidence>
<keyword evidence="5 7" id="KW-1133">Transmembrane helix</keyword>
<keyword evidence="4 7" id="KW-0812">Transmembrane</keyword>
<feature type="transmembrane region" description="Helical" evidence="7">
    <location>
        <begin position="182"/>
        <end position="201"/>
    </location>
</feature>
<dbReference type="PANTHER" id="PTHR43163:SF6">
    <property type="entry name" value="DIPEPTIDE TRANSPORT SYSTEM PERMEASE PROTEIN DPPB-RELATED"/>
    <property type="match status" value="1"/>
</dbReference>
<dbReference type="PANTHER" id="PTHR43163">
    <property type="entry name" value="DIPEPTIDE TRANSPORT SYSTEM PERMEASE PROTEIN DPPB-RELATED"/>
    <property type="match status" value="1"/>
</dbReference>
<protein>
    <submittedName>
        <fullName evidence="9">Peptide ABC transporter permease</fullName>
    </submittedName>
</protein>
<dbReference type="EMBL" id="BMPI01000046">
    <property type="protein sequence ID" value="GGM61908.1"/>
    <property type="molecule type" value="Genomic_DNA"/>
</dbReference>
<proteinExistence type="inferred from homology"/>
<dbReference type="Gene3D" id="1.10.3720.10">
    <property type="entry name" value="MetI-like"/>
    <property type="match status" value="1"/>
</dbReference>
<comment type="caution">
    <text evidence="9">The sequence shown here is derived from an EMBL/GenBank/DDBJ whole genome shotgun (WGS) entry which is preliminary data.</text>
</comment>
<gene>
    <name evidence="9" type="primary">appB</name>
    <name evidence="9" type="ORF">GCM10007977_074250</name>
</gene>
<keyword evidence="10" id="KW-1185">Reference proteome</keyword>
<feature type="transmembrane region" description="Helical" evidence="7">
    <location>
        <begin position="239"/>
        <end position="265"/>
    </location>
</feature>
<evidence type="ECO:0000256" key="7">
    <source>
        <dbReference type="RuleBase" id="RU363032"/>
    </source>
</evidence>
<keyword evidence="2 7" id="KW-0813">Transport</keyword>
<dbReference type="Proteomes" id="UP000642070">
    <property type="component" value="Unassembled WGS sequence"/>
</dbReference>
<evidence type="ECO:0000313" key="10">
    <source>
        <dbReference type="Proteomes" id="UP000642070"/>
    </source>
</evidence>
<feature type="transmembrane region" description="Helical" evidence="7">
    <location>
        <begin position="137"/>
        <end position="162"/>
    </location>
</feature>
<comment type="subcellular location">
    <subcellularLocation>
        <location evidence="1 7">Cell membrane</location>
        <topology evidence="1 7">Multi-pass membrane protein</topology>
    </subcellularLocation>
</comment>
<reference evidence="9" key="1">
    <citation type="journal article" date="2014" name="Int. J. Syst. Evol. Microbiol.">
        <title>Complete genome sequence of Corynebacterium casei LMG S-19264T (=DSM 44701T), isolated from a smear-ripened cheese.</title>
        <authorList>
            <consortium name="US DOE Joint Genome Institute (JGI-PGF)"/>
            <person name="Walter F."/>
            <person name="Albersmeier A."/>
            <person name="Kalinowski J."/>
            <person name="Ruckert C."/>
        </authorList>
    </citation>
    <scope>NUCLEOTIDE SEQUENCE</scope>
    <source>
        <strain evidence="9">JCM 19831</strain>
    </source>
</reference>
<sequence length="322" mass="33915">MRYVVRRLLAAIPVLIGVTLVSYLALSFAPGDKLSAVVSQEALLQMTEPQKAALRHSLGLDQSLWKGYLHFLQRLVHGDLGFSLSSGRPIASELTERIGVTLQLVGPSLVIGLVVGIPLGVVAAVRADGLIDRIITSASTLLIVVPGFVLCLLLIDLFAVQLRWLPASGLSSLGAESLNDRIRHLILPSAVLGAALAATLMRYTRSSVIEVLASPYIITARAKGIRTRRLYGVHALRNALVPVITVFGLSLPILLAGAIITETVFGIPGMGSYAVDAATRRDPGAMMGVILVIGGGVVGANLLTDLIYSVVDPRIRLGGAGT</sequence>
<evidence type="ECO:0000259" key="8">
    <source>
        <dbReference type="PROSITE" id="PS50928"/>
    </source>
</evidence>
<evidence type="ECO:0000256" key="3">
    <source>
        <dbReference type="ARBA" id="ARBA00022475"/>
    </source>
</evidence>
<feature type="transmembrane region" description="Helical" evidence="7">
    <location>
        <begin position="7"/>
        <end position="26"/>
    </location>
</feature>
<dbReference type="GO" id="GO:0005886">
    <property type="term" value="C:plasma membrane"/>
    <property type="evidence" value="ECO:0007669"/>
    <property type="project" value="UniProtKB-SubCell"/>
</dbReference>
<evidence type="ECO:0000256" key="4">
    <source>
        <dbReference type="ARBA" id="ARBA00022692"/>
    </source>
</evidence>
<accession>A0A917U6D4</accession>
<evidence type="ECO:0000256" key="6">
    <source>
        <dbReference type="ARBA" id="ARBA00023136"/>
    </source>
</evidence>
<organism evidence="9 10">
    <name type="scientific">Dactylosporangium sucinum</name>
    <dbReference type="NCBI Taxonomy" id="1424081"/>
    <lineage>
        <taxon>Bacteria</taxon>
        <taxon>Bacillati</taxon>
        <taxon>Actinomycetota</taxon>
        <taxon>Actinomycetes</taxon>
        <taxon>Micromonosporales</taxon>
        <taxon>Micromonosporaceae</taxon>
        <taxon>Dactylosporangium</taxon>
    </lineage>
</organism>